<dbReference type="InterPro" id="IPR013321">
    <property type="entry name" value="Arc_rbn_hlx_hlx"/>
</dbReference>
<name>A0A8T9MVQ5_9NEIS</name>
<dbReference type="Gene3D" id="1.10.1220.10">
    <property type="entry name" value="Met repressor-like"/>
    <property type="match status" value="1"/>
</dbReference>
<dbReference type="Proteomes" id="UP000831534">
    <property type="component" value="Chromosome"/>
</dbReference>
<dbReference type="EMBL" id="CP091521">
    <property type="protein sequence ID" value="UOP05349.1"/>
    <property type="molecule type" value="Genomic_DNA"/>
</dbReference>
<dbReference type="KEGG" id="ckh:LVJ77_03905"/>
<gene>
    <name evidence="1" type="ORF">LVJ77_03905</name>
</gene>
<evidence type="ECO:0000313" key="2">
    <source>
        <dbReference type="Proteomes" id="UP000831534"/>
    </source>
</evidence>
<evidence type="ECO:0008006" key="3">
    <source>
        <dbReference type="Google" id="ProtNLM"/>
    </source>
</evidence>
<accession>A0A8T9MVQ5</accession>
<reference evidence="1" key="1">
    <citation type="journal article" date="2022" name="Res Sq">
        <title>Evolution of multicellular longitudinally dividing oral cavity symbionts (Neisseriaceae).</title>
        <authorList>
            <person name="Nyongesa S."/>
            <person name="Weber P."/>
            <person name="Bernet E."/>
            <person name="Pullido F."/>
            <person name="Nieckarz M."/>
            <person name="Delaby M."/>
            <person name="Nieves C."/>
            <person name="Viehboeck T."/>
            <person name="Krause N."/>
            <person name="Rivera-Millot A."/>
            <person name="Nakamura A."/>
            <person name="Vischer N."/>
            <person name="VanNieuwenhze M."/>
            <person name="Brun Y."/>
            <person name="Cava F."/>
            <person name="Bulgheresi S."/>
            <person name="Veyrier F."/>
        </authorList>
    </citation>
    <scope>NUCLEOTIDE SEQUENCE</scope>
    <source>
        <strain evidence="1">17694</strain>
    </source>
</reference>
<keyword evidence="2" id="KW-1185">Reference proteome</keyword>
<dbReference type="AlphaFoldDB" id="A0A8T9MVQ5"/>
<reference evidence="1" key="2">
    <citation type="submission" date="2024-09" db="EMBL/GenBank/DDBJ databases">
        <authorList>
            <person name="Veyrier F.J."/>
        </authorList>
    </citation>
    <scope>NUCLEOTIDE SEQUENCE</scope>
    <source>
        <strain evidence="1">17694</strain>
    </source>
</reference>
<dbReference type="GO" id="GO:0006355">
    <property type="term" value="P:regulation of DNA-templated transcription"/>
    <property type="evidence" value="ECO:0007669"/>
    <property type="project" value="InterPro"/>
</dbReference>
<dbReference type="RefSeq" id="WP_245571891.1">
    <property type="nucleotide sequence ID" value="NZ_CP091521.1"/>
</dbReference>
<organism evidence="1 2">
    <name type="scientific">Conchiformibius kuhniae</name>
    <dbReference type="NCBI Taxonomy" id="211502"/>
    <lineage>
        <taxon>Bacteria</taxon>
        <taxon>Pseudomonadati</taxon>
        <taxon>Pseudomonadota</taxon>
        <taxon>Betaproteobacteria</taxon>
        <taxon>Neisseriales</taxon>
        <taxon>Neisseriaceae</taxon>
        <taxon>Conchiformibius</taxon>
    </lineage>
</organism>
<proteinExistence type="predicted"/>
<protein>
    <recommendedName>
        <fullName evidence="3">Ribbon-helix-helix protein, CopG family</fullName>
    </recommendedName>
</protein>
<evidence type="ECO:0000313" key="1">
    <source>
        <dbReference type="EMBL" id="UOP05349.1"/>
    </source>
</evidence>
<dbReference type="CDD" id="cd21631">
    <property type="entry name" value="RHH_CopG_NikR-like"/>
    <property type="match status" value="1"/>
</dbReference>
<sequence>MVKQGVGWQPTPSASQASLYNIPFNHFFCKDKIMAQTQAQIQKKSDEKRGVKLCSFKFHKETIELLNHAAEQSGLSKTALLAAALQEYAEKHNLNTMD</sequence>